<dbReference type="EnsemblPlants" id="TuG1812G0400000917.01.T01">
    <property type="protein sequence ID" value="TuG1812G0400000917.01.T01"/>
    <property type="gene ID" value="TuG1812G0400000917.01"/>
</dbReference>
<evidence type="ECO:0000313" key="3">
    <source>
        <dbReference type="Proteomes" id="UP000015106"/>
    </source>
</evidence>
<name>A0A8R7U400_TRIUA</name>
<evidence type="ECO:0000256" key="1">
    <source>
        <dbReference type="SAM" id="MobiDB-lite"/>
    </source>
</evidence>
<feature type="compositionally biased region" description="Basic and acidic residues" evidence="1">
    <location>
        <begin position="455"/>
        <end position="490"/>
    </location>
</feature>
<feature type="compositionally biased region" description="Basic and acidic residues" evidence="1">
    <location>
        <begin position="105"/>
        <end position="152"/>
    </location>
</feature>
<protein>
    <submittedName>
        <fullName evidence="2">Uncharacterized protein</fullName>
    </submittedName>
</protein>
<keyword evidence="3" id="KW-1185">Reference proteome</keyword>
<proteinExistence type="predicted"/>
<feature type="region of interest" description="Disordered" evidence="1">
    <location>
        <begin position="455"/>
        <end position="508"/>
    </location>
</feature>
<dbReference type="Proteomes" id="UP000015106">
    <property type="component" value="Chromosome 4"/>
</dbReference>
<reference evidence="2" key="2">
    <citation type="submission" date="2018-03" db="EMBL/GenBank/DDBJ databases">
        <title>The Triticum urartu genome reveals the dynamic nature of wheat genome evolution.</title>
        <authorList>
            <person name="Ling H."/>
            <person name="Ma B."/>
            <person name="Shi X."/>
            <person name="Liu H."/>
            <person name="Dong L."/>
            <person name="Sun H."/>
            <person name="Cao Y."/>
            <person name="Gao Q."/>
            <person name="Zheng S."/>
            <person name="Li Y."/>
            <person name="Yu Y."/>
            <person name="Du H."/>
            <person name="Qi M."/>
            <person name="Li Y."/>
            <person name="Yu H."/>
            <person name="Cui Y."/>
            <person name="Wang N."/>
            <person name="Chen C."/>
            <person name="Wu H."/>
            <person name="Zhao Y."/>
            <person name="Zhang J."/>
            <person name="Li Y."/>
            <person name="Zhou W."/>
            <person name="Zhang B."/>
            <person name="Hu W."/>
            <person name="Eijk M."/>
            <person name="Tang J."/>
            <person name="Witsenboer H."/>
            <person name="Zhao S."/>
            <person name="Li Z."/>
            <person name="Zhang A."/>
            <person name="Wang D."/>
            <person name="Liang C."/>
        </authorList>
    </citation>
    <scope>NUCLEOTIDE SEQUENCE [LARGE SCALE GENOMIC DNA]</scope>
    <source>
        <strain evidence="2">cv. G1812</strain>
    </source>
</reference>
<feature type="region of interest" description="Disordered" evidence="1">
    <location>
        <begin position="71"/>
        <end position="182"/>
    </location>
</feature>
<dbReference type="Gramene" id="TuG1812G0400000917.01.T01">
    <property type="protein sequence ID" value="TuG1812G0400000917.01.T01"/>
    <property type="gene ID" value="TuG1812G0400000917.01"/>
</dbReference>
<reference evidence="2" key="3">
    <citation type="submission" date="2022-06" db="UniProtKB">
        <authorList>
            <consortium name="EnsemblPlants"/>
        </authorList>
    </citation>
    <scope>IDENTIFICATION</scope>
</reference>
<accession>A0A8R7U400</accession>
<sequence>MKEVLCNGNTSIYKVLLDRSSHKKLGNLSPSPCSTQAVRTHVLPCAAVLLTTLHKYRSAAERPVLLELADDVGNGPGRGGHGHDEAGGAEHLEANPPRAPPSHAALHDVHLDGEVDGERPERDGAQEPHDVAKEGEQHGDDGGEADEGRAPGEAEDADGEGPHAELPGDEGAVGPPRRRPLLDEGEEGLAEDLVGADEVQHDGGVGHVQQPEGLVEAEPREEVVGRRVAERRVPHAPAQHVEHRRRRHAYPRRLLHHLRLRRRRRLHRVLDFDEDDGVGVCEGDVAEGLEAAPHLLHGGHARADAETGEAALDATVGDGLRDAEAEPDGGVGEGHDGGNDGEPPYLVEVRYLREEDLHYPEDDHVRVAGALALVLPAAAPDVVVVEAVRPPDRPHADGGGDGVADGDADEVGVLDDAAQLHLGAREVGADGVHVGVVALAGLRVAGAVALGEERGGVVDDEREQEHDGGARHPAELGDGPRQREDARADDGGDDVGARRPHRARPTRAPVVVKPVGLPAVTGLHRYLHGRHPGRALPVGRLPLLHQGNDDNWRVSRLAGG</sequence>
<reference evidence="3" key="1">
    <citation type="journal article" date="2013" name="Nature">
        <title>Draft genome of the wheat A-genome progenitor Triticum urartu.</title>
        <authorList>
            <person name="Ling H.Q."/>
            <person name="Zhao S."/>
            <person name="Liu D."/>
            <person name="Wang J."/>
            <person name="Sun H."/>
            <person name="Zhang C."/>
            <person name="Fan H."/>
            <person name="Li D."/>
            <person name="Dong L."/>
            <person name="Tao Y."/>
            <person name="Gao C."/>
            <person name="Wu H."/>
            <person name="Li Y."/>
            <person name="Cui Y."/>
            <person name="Guo X."/>
            <person name="Zheng S."/>
            <person name="Wang B."/>
            <person name="Yu K."/>
            <person name="Liang Q."/>
            <person name="Yang W."/>
            <person name="Lou X."/>
            <person name="Chen J."/>
            <person name="Feng M."/>
            <person name="Jian J."/>
            <person name="Zhang X."/>
            <person name="Luo G."/>
            <person name="Jiang Y."/>
            <person name="Liu J."/>
            <person name="Wang Z."/>
            <person name="Sha Y."/>
            <person name="Zhang B."/>
            <person name="Wu H."/>
            <person name="Tang D."/>
            <person name="Shen Q."/>
            <person name="Xue P."/>
            <person name="Zou S."/>
            <person name="Wang X."/>
            <person name="Liu X."/>
            <person name="Wang F."/>
            <person name="Yang Y."/>
            <person name="An X."/>
            <person name="Dong Z."/>
            <person name="Zhang K."/>
            <person name="Zhang X."/>
            <person name="Luo M.C."/>
            <person name="Dvorak J."/>
            <person name="Tong Y."/>
            <person name="Wang J."/>
            <person name="Yang H."/>
            <person name="Li Z."/>
            <person name="Wang D."/>
            <person name="Zhang A."/>
            <person name="Wang J."/>
        </authorList>
    </citation>
    <scope>NUCLEOTIDE SEQUENCE</scope>
    <source>
        <strain evidence="3">cv. G1812</strain>
    </source>
</reference>
<dbReference type="AlphaFoldDB" id="A0A8R7U400"/>
<feature type="region of interest" description="Disordered" evidence="1">
    <location>
        <begin position="320"/>
        <end position="343"/>
    </location>
</feature>
<evidence type="ECO:0000313" key="2">
    <source>
        <dbReference type="EnsemblPlants" id="TuG1812G0400000917.01.T01"/>
    </source>
</evidence>
<feature type="compositionally biased region" description="Basic and acidic residues" evidence="1">
    <location>
        <begin position="81"/>
        <end position="93"/>
    </location>
</feature>
<organism evidence="2 3">
    <name type="scientific">Triticum urartu</name>
    <name type="common">Red wild einkorn</name>
    <name type="synonym">Crithodium urartu</name>
    <dbReference type="NCBI Taxonomy" id="4572"/>
    <lineage>
        <taxon>Eukaryota</taxon>
        <taxon>Viridiplantae</taxon>
        <taxon>Streptophyta</taxon>
        <taxon>Embryophyta</taxon>
        <taxon>Tracheophyta</taxon>
        <taxon>Spermatophyta</taxon>
        <taxon>Magnoliopsida</taxon>
        <taxon>Liliopsida</taxon>
        <taxon>Poales</taxon>
        <taxon>Poaceae</taxon>
        <taxon>BOP clade</taxon>
        <taxon>Pooideae</taxon>
        <taxon>Triticodae</taxon>
        <taxon>Triticeae</taxon>
        <taxon>Triticinae</taxon>
        <taxon>Triticum</taxon>
    </lineage>
</organism>